<dbReference type="EMBL" id="CAKP01000082">
    <property type="protein sequence ID" value="CCJ33549.1"/>
    <property type="molecule type" value="Genomic_DNA"/>
</dbReference>
<gene>
    <name evidence="3" type="ORF">CAAU_1465</name>
</gene>
<organism evidence="3 4">
    <name type="scientific">Caloramator australicus RC3</name>
    <dbReference type="NCBI Taxonomy" id="857293"/>
    <lineage>
        <taxon>Bacteria</taxon>
        <taxon>Bacillati</taxon>
        <taxon>Bacillota</taxon>
        <taxon>Clostridia</taxon>
        <taxon>Eubacteriales</taxon>
        <taxon>Clostridiaceae</taxon>
        <taxon>Caloramator</taxon>
    </lineage>
</organism>
<sequence>MKKFLFYGFMPFVLLIFFLAGQIIYFGYNSKPKKADCIIVLGCKVRGNEPSHFLKARLNLAIELFENGYAKYIIVSGGQGKNENISEAEAMQIYLKRKGVKEKYIIKEDKSYSTYENLLNSMEIMKYMAFKDAIIVSNKYHLKRASLIANKLGIRASYAGCFVTDWLYFEITGFIREILALLKFYIFNM</sequence>
<keyword evidence="1" id="KW-0812">Transmembrane</keyword>
<dbReference type="AlphaFoldDB" id="I7K7N7"/>
<dbReference type="PANTHER" id="PTHR30336:SF4">
    <property type="entry name" value="ENVELOPE BIOGENESIS FACTOR ELYC"/>
    <property type="match status" value="1"/>
</dbReference>
<evidence type="ECO:0000256" key="1">
    <source>
        <dbReference type="SAM" id="Phobius"/>
    </source>
</evidence>
<keyword evidence="4" id="KW-1185">Reference proteome</keyword>
<dbReference type="Gene3D" id="3.40.50.620">
    <property type="entry name" value="HUPs"/>
    <property type="match status" value="1"/>
</dbReference>
<dbReference type="InterPro" id="IPR051599">
    <property type="entry name" value="Cell_Envelope_Assoc"/>
</dbReference>
<dbReference type="PANTHER" id="PTHR30336">
    <property type="entry name" value="INNER MEMBRANE PROTEIN, PROBABLE PERMEASE"/>
    <property type="match status" value="1"/>
</dbReference>
<keyword evidence="1" id="KW-0472">Membrane</keyword>
<accession>I7K7N7</accession>
<comment type="caution">
    <text evidence="3">The sequence shown here is derived from an EMBL/GenBank/DDBJ whole genome shotgun (WGS) entry which is preliminary data.</text>
</comment>
<evidence type="ECO:0000259" key="2">
    <source>
        <dbReference type="Pfam" id="PF02698"/>
    </source>
</evidence>
<dbReference type="GO" id="GO:0043164">
    <property type="term" value="P:Gram-negative-bacterium-type cell wall biogenesis"/>
    <property type="evidence" value="ECO:0007669"/>
    <property type="project" value="TreeGrafter"/>
</dbReference>
<dbReference type="InterPro" id="IPR003848">
    <property type="entry name" value="DUF218"/>
</dbReference>
<protein>
    <recommendedName>
        <fullName evidence="2">DUF218 domain-containing protein</fullName>
    </recommendedName>
</protein>
<dbReference type="eggNOG" id="COG1434">
    <property type="taxonomic scope" value="Bacteria"/>
</dbReference>
<reference evidence="3 4" key="1">
    <citation type="journal article" date="2011" name="J. Bacteriol.">
        <title>Draft genome sequence of Caloramator australicus strain RC3T, a thermoanaerobe from the Great Artesian Basin of Australia.</title>
        <authorList>
            <person name="Ogg C.D."/>
            <person name="Patel B.K.C."/>
        </authorList>
    </citation>
    <scope>NUCLEOTIDE SEQUENCE [LARGE SCALE GENOMIC DNA]</scope>
    <source>
        <strain evidence="3 4">RC3</strain>
    </source>
</reference>
<feature type="domain" description="DUF218" evidence="2">
    <location>
        <begin position="36"/>
        <end position="158"/>
    </location>
</feature>
<dbReference type="STRING" id="857293.CAAU_1465"/>
<dbReference type="GO" id="GO:0005886">
    <property type="term" value="C:plasma membrane"/>
    <property type="evidence" value="ECO:0007669"/>
    <property type="project" value="TreeGrafter"/>
</dbReference>
<name>I7K7N7_9CLOT</name>
<dbReference type="Proteomes" id="UP000007652">
    <property type="component" value="Unassembled WGS sequence"/>
</dbReference>
<dbReference type="Pfam" id="PF02698">
    <property type="entry name" value="DUF218"/>
    <property type="match status" value="1"/>
</dbReference>
<evidence type="ECO:0000313" key="3">
    <source>
        <dbReference type="EMBL" id="CCJ33549.1"/>
    </source>
</evidence>
<dbReference type="CDD" id="cd06259">
    <property type="entry name" value="YdcF-like"/>
    <property type="match status" value="1"/>
</dbReference>
<dbReference type="GO" id="GO:0000270">
    <property type="term" value="P:peptidoglycan metabolic process"/>
    <property type="evidence" value="ECO:0007669"/>
    <property type="project" value="TreeGrafter"/>
</dbReference>
<proteinExistence type="predicted"/>
<keyword evidence="1" id="KW-1133">Transmembrane helix</keyword>
<feature type="transmembrane region" description="Helical" evidence="1">
    <location>
        <begin position="6"/>
        <end position="28"/>
    </location>
</feature>
<evidence type="ECO:0000313" key="4">
    <source>
        <dbReference type="Proteomes" id="UP000007652"/>
    </source>
</evidence>
<dbReference type="InterPro" id="IPR014729">
    <property type="entry name" value="Rossmann-like_a/b/a_fold"/>
</dbReference>